<feature type="domain" description="HMA" evidence="7">
    <location>
        <begin position="8"/>
        <end position="72"/>
    </location>
</feature>
<sequence length="287" mass="32388">MEANRAVSPTCVLKVNLNCCKACPVKLRKKLQKIYGVSSISIDNKRGLVIVAGNIDPSKLVEAVKKIGRKAEILAYEKDPSLVQEKLNHLFNKIHNSHNADSDSSFDDDDDNEDDDSDVFHDENCEFANHHNNPRTKPRHDHPHRHPYPQHHNVHGKGEFGGNIPRGGTTQGYGYGYGPSRPPPARPPYGYQGYHHQPGMYGRPRPPPPPPPPYPYYDHYQQGMYHRPRPPPPPPAAYYDHYRPMMPQPGVPPMPPYGSCFKSRDPPVGNSVFHYFSDDNSKACTIM</sequence>
<evidence type="ECO:0000256" key="4">
    <source>
        <dbReference type="ARBA" id="ARBA00023289"/>
    </source>
</evidence>
<dbReference type="AlphaFoldDB" id="A0A2N9GWM0"/>
<dbReference type="PANTHER" id="PTHR45868:SF93">
    <property type="entry name" value="OS12G0144600 PROTEIN"/>
    <property type="match status" value="1"/>
</dbReference>
<dbReference type="PANTHER" id="PTHR45868">
    <property type="entry name" value="HEAVY METAL-ASSOCIATED ISOPRENYLATED PLANT PROTEIN 33-RELATED"/>
    <property type="match status" value="1"/>
</dbReference>
<feature type="compositionally biased region" description="Acidic residues" evidence="6">
    <location>
        <begin position="104"/>
        <end position="117"/>
    </location>
</feature>
<evidence type="ECO:0000313" key="8">
    <source>
        <dbReference type="EMBL" id="SPD03710.1"/>
    </source>
</evidence>
<keyword evidence="2" id="KW-0479">Metal-binding</keyword>
<evidence type="ECO:0000256" key="6">
    <source>
        <dbReference type="SAM" id="MobiDB-lite"/>
    </source>
</evidence>
<dbReference type="InterPro" id="IPR006121">
    <property type="entry name" value="HMA_dom"/>
</dbReference>
<name>A0A2N9GWM0_FAGSY</name>
<keyword evidence="4" id="KW-0636">Prenylation</keyword>
<reference evidence="8" key="1">
    <citation type="submission" date="2018-02" db="EMBL/GenBank/DDBJ databases">
        <authorList>
            <person name="Cohen D.B."/>
            <person name="Kent A.D."/>
        </authorList>
    </citation>
    <scope>NUCLEOTIDE SEQUENCE</scope>
</reference>
<dbReference type="CDD" id="cd00371">
    <property type="entry name" value="HMA"/>
    <property type="match status" value="1"/>
</dbReference>
<evidence type="ECO:0000259" key="7">
    <source>
        <dbReference type="PROSITE" id="PS50846"/>
    </source>
</evidence>
<keyword evidence="1" id="KW-0488">Methylation</keyword>
<feature type="compositionally biased region" description="Basic residues" evidence="6">
    <location>
        <begin position="132"/>
        <end position="155"/>
    </location>
</feature>
<evidence type="ECO:0000256" key="5">
    <source>
        <dbReference type="ARBA" id="ARBA00024045"/>
    </source>
</evidence>
<proteinExistence type="inferred from homology"/>
<dbReference type="Gene3D" id="3.30.70.100">
    <property type="match status" value="1"/>
</dbReference>
<evidence type="ECO:0000256" key="1">
    <source>
        <dbReference type="ARBA" id="ARBA00022481"/>
    </source>
</evidence>
<dbReference type="Pfam" id="PF00403">
    <property type="entry name" value="HMA"/>
    <property type="match status" value="1"/>
</dbReference>
<dbReference type="EMBL" id="OIVN01002446">
    <property type="protein sequence ID" value="SPD03710.1"/>
    <property type="molecule type" value="Genomic_DNA"/>
</dbReference>
<evidence type="ECO:0000256" key="2">
    <source>
        <dbReference type="ARBA" id="ARBA00022723"/>
    </source>
</evidence>
<organism evidence="8">
    <name type="scientific">Fagus sylvatica</name>
    <name type="common">Beechnut</name>
    <dbReference type="NCBI Taxonomy" id="28930"/>
    <lineage>
        <taxon>Eukaryota</taxon>
        <taxon>Viridiplantae</taxon>
        <taxon>Streptophyta</taxon>
        <taxon>Embryophyta</taxon>
        <taxon>Tracheophyta</taxon>
        <taxon>Spermatophyta</taxon>
        <taxon>Magnoliopsida</taxon>
        <taxon>eudicotyledons</taxon>
        <taxon>Gunneridae</taxon>
        <taxon>Pentapetalae</taxon>
        <taxon>rosids</taxon>
        <taxon>fabids</taxon>
        <taxon>Fagales</taxon>
        <taxon>Fagaceae</taxon>
        <taxon>Fagus</taxon>
    </lineage>
</organism>
<dbReference type="PROSITE" id="PS50846">
    <property type="entry name" value="HMA_2"/>
    <property type="match status" value="1"/>
</dbReference>
<evidence type="ECO:0000256" key="3">
    <source>
        <dbReference type="ARBA" id="ARBA00023288"/>
    </source>
</evidence>
<feature type="compositionally biased region" description="Gly residues" evidence="6">
    <location>
        <begin position="159"/>
        <end position="177"/>
    </location>
</feature>
<dbReference type="GO" id="GO:0046872">
    <property type="term" value="F:metal ion binding"/>
    <property type="evidence" value="ECO:0007669"/>
    <property type="project" value="UniProtKB-KW"/>
</dbReference>
<gene>
    <name evidence="8" type="ORF">FSB_LOCUS31592</name>
</gene>
<feature type="region of interest" description="Disordered" evidence="6">
    <location>
        <begin position="97"/>
        <end position="183"/>
    </location>
</feature>
<accession>A0A2N9GWM0</accession>
<protein>
    <recommendedName>
        <fullName evidence="7">HMA domain-containing protein</fullName>
    </recommendedName>
</protein>
<dbReference type="InterPro" id="IPR036163">
    <property type="entry name" value="HMA_dom_sf"/>
</dbReference>
<keyword evidence="3" id="KW-0449">Lipoprotein</keyword>
<comment type="similarity">
    <text evidence="5">Belongs to the HIPP family.</text>
</comment>
<dbReference type="SUPFAM" id="SSF55008">
    <property type="entry name" value="HMA, heavy metal-associated domain"/>
    <property type="match status" value="1"/>
</dbReference>